<sequence>MAYMYSFSVKYLLLATLTTRIASADYTNFYFNSSNGCPGLGIGCTAPESMCAYDSVNDKYYCCSGSNYDICRAFAATCGGSDGGPSSSQQTCTSGSDSWCCLSANNERCTSRTGQVNVCVATQDNPIAAVPELLMNETFSSLSSADPSATSYSVDVNSLAARATASSTSSSSLQSTSTTTSPSATTTQSPAPDDSDSISGGAIAGIVVGCVVGLAAIAGLIWFLLRRRRSQKKSASEIPPAAFPLGHSAEKHDHPMGSPLPGTKTPAPQYQIAEMDGRREVSEVAGWDPHTGLLSNNEEPTELPAGPLGPRELQG</sequence>
<dbReference type="Proteomes" id="UP000799537">
    <property type="component" value="Unassembled WGS sequence"/>
</dbReference>
<feature type="signal peptide" evidence="3">
    <location>
        <begin position="1"/>
        <end position="24"/>
    </location>
</feature>
<feature type="region of interest" description="Disordered" evidence="1">
    <location>
        <begin position="288"/>
        <end position="315"/>
    </location>
</feature>
<dbReference type="AlphaFoldDB" id="A0A6A6CDD1"/>
<keyword evidence="2" id="KW-0812">Transmembrane</keyword>
<accession>A0A6A6CDD1</accession>
<keyword evidence="2" id="KW-1133">Transmembrane helix</keyword>
<evidence type="ECO:0008006" key="6">
    <source>
        <dbReference type="Google" id="ProtNLM"/>
    </source>
</evidence>
<evidence type="ECO:0000256" key="3">
    <source>
        <dbReference type="SAM" id="SignalP"/>
    </source>
</evidence>
<dbReference type="CDD" id="cd12087">
    <property type="entry name" value="TM_EGFR-like"/>
    <property type="match status" value="1"/>
</dbReference>
<keyword evidence="2" id="KW-0472">Membrane</keyword>
<evidence type="ECO:0000313" key="5">
    <source>
        <dbReference type="Proteomes" id="UP000799537"/>
    </source>
</evidence>
<dbReference type="OrthoDB" id="3945612at2759"/>
<feature type="chain" id="PRO_5025566299" description="Mid2 domain-containing protein" evidence="3">
    <location>
        <begin position="25"/>
        <end position="315"/>
    </location>
</feature>
<evidence type="ECO:0000256" key="2">
    <source>
        <dbReference type="SAM" id="Phobius"/>
    </source>
</evidence>
<feature type="region of interest" description="Disordered" evidence="1">
    <location>
        <begin position="165"/>
        <end position="196"/>
    </location>
</feature>
<name>A0A6A6CDD1_ZASCE</name>
<proteinExistence type="predicted"/>
<keyword evidence="5" id="KW-1185">Reference proteome</keyword>
<dbReference type="PANTHER" id="PTHR16861:SF4">
    <property type="entry name" value="SH3 DOMAIN PROTEIN (AFU_ORTHOLOGUE AFUA_1G13610)"/>
    <property type="match status" value="1"/>
</dbReference>
<dbReference type="GeneID" id="54566416"/>
<gene>
    <name evidence="4" type="ORF">M409DRAFT_55953</name>
</gene>
<protein>
    <recommendedName>
        <fullName evidence="6">Mid2 domain-containing protein</fullName>
    </recommendedName>
</protein>
<feature type="transmembrane region" description="Helical" evidence="2">
    <location>
        <begin position="202"/>
        <end position="225"/>
    </location>
</feature>
<evidence type="ECO:0000313" key="4">
    <source>
        <dbReference type="EMBL" id="KAF2165051.1"/>
    </source>
</evidence>
<dbReference type="EMBL" id="ML993601">
    <property type="protein sequence ID" value="KAF2165051.1"/>
    <property type="molecule type" value="Genomic_DNA"/>
</dbReference>
<evidence type="ECO:0000256" key="1">
    <source>
        <dbReference type="SAM" id="MobiDB-lite"/>
    </source>
</evidence>
<keyword evidence="3" id="KW-0732">Signal</keyword>
<dbReference type="RefSeq" id="XP_033665940.1">
    <property type="nucleotide sequence ID" value="XM_033813144.1"/>
</dbReference>
<dbReference type="PANTHER" id="PTHR16861">
    <property type="entry name" value="GLYCOPROTEIN 38"/>
    <property type="match status" value="1"/>
</dbReference>
<reference evidence="4" key="1">
    <citation type="journal article" date="2020" name="Stud. Mycol.">
        <title>101 Dothideomycetes genomes: a test case for predicting lifestyles and emergence of pathogens.</title>
        <authorList>
            <person name="Haridas S."/>
            <person name="Albert R."/>
            <person name="Binder M."/>
            <person name="Bloem J."/>
            <person name="Labutti K."/>
            <person name="Salamov A."/>
            <person name="Andreopoulos B."/>
            <person name="Baker S."/>
            <person name="Barry K."/>
            <person name="Bills G."/>
            <person name="Bluhm B."/>
            <person name="Cannon C."/>
            <person name="Castanera R."/>
            <person name="Culley D."/>
            <person name="Daum C."/>
            <person name="Ezra D."/>
            <person name="Gonzalez J."/>
            <person name="Henrissat B."/>
            <person name="Kuo A."/>
            <person name="Liang C."/>
            <person name="Lipzen A."/>
            <person name="Lutzoni F."/>
            <person name="Magnuson J."/>
            <person name="Mondo S."/>
            <person name="Nolan M."/>
            <person name="Ohm R."/>
            <person name="Pangilinan J."/>
            <person name="Park H.-J."/>
            <person name="Ramirez L."/>
            <person name="Alfaro M."/>
            <person name="Sun H."/>
            <person name="Tritt A."/>
            <person name="Yoshinaga Y."/>
            <person name="Zwiers L.-H."/>
            <person name="Turgeon B."/>
            <person name="Goodwin S."/>
            <person name="Spatafora J."/>
            <person name="Crous P."/>
            <person name="Grigoriev I."/>
        </authorList>
    </citation>
    <scope>NUCLEOTIDE SEQUENCE</scope>
    <source>
        <strain evidence="4">ATCC 36951</strain>
    </source>
</reference>
<organism evidence="4 5">
    <name type="scientific">Zasmidium cellare ATCC 36951</name>
    <dbReference type="NCBI Taxonomy" id="1080233"/>
    <lineage>
        <taxon>Eukaryota</taxon>
        <taxon>Fungi</taxon>
        <taxon>Dikarya</taxon>
        <taxon>Ascomycota</taxon>
        <taxon>Pezizomycotina</taxon>
        <taxon>Dothideomycetes</taxon>
        <taxon>Dothideomycetidae</taxon>
        <taxon>Mycosphaerellales</taxon>
        <taxon>Mycosphaerellaceae</taxon>
        <taxon>Zasmidium</taxon>
    </lineage>
</organism>